<evidence type="ECO:0000256" key="1">
    <source>
        <dbReference type="SAM" id="MobiDB-lite"/>
    </source>
</evidence>
<dbReference type="AlphaFoldDB" id="A0A4D8R3E9"/>
<dbReference type="Proteomes" id="UP000298693">
    <property type="component" value="Plasmid p1"/>
</dbReference>
<reference evidence="2 3" key="1">
    <citation type="submission" date="2018-09" db="EMBL/GenBank/DDBJ databases">
        <title>Whole genome based analysis of evolution and adaptive divergence in Indian and Brazilian strains of Azospirillum brasilense.</title>
        <authorList>
            <person name="Singh C."/>
            <person name="Tripathi A.K."/>
        </authorList>
    </citation>
    <scope>NUCLEOTIDE SEQUENCE [LARGE SCALE GENOMIC DNA]</scope>
    <source>
        <strain evidence="2 3">MTCC4039</strain>
        <plasmid evidence="2 3">p1</plasmid>
    </source>
</reference>
<protein>
    <submittedName>
        <fullName evidence="2">Uncharacterized protein</fullName>
    </submittedName>
</protein>
<organism evidence="2 3">
    <name type="scientific">Azospirillum brasilense</name>
    <dbReference type="NCBI Taxonomy" id="192"/>
    <lineage>
        <taxon>Bacteria</taxon>
        <taxon>Pseudomonadati</taxon>
        <taxon>Pseudomonadota</taxon>
        <taxon>Alphaproteobacteria</taxon>
        <taxon>Rhodospirillales</taxon>
        <taxon>Azospirillaceae</taxon>
        <taxon>Azospirillum</taxon>
    </lineage>
</organism>
<sequence>MAAFSDDIGVTRGTASIHTPPDGCTAQGLENVVQEFSSAYPYDGFLSDLPIRCSDFGCRSLQGLILSDAVEKRSGEDHIWAVYMSIGRHVVSPSQEGYIHVGPL</sequence>
<gene>
    <name evidence="2" type="ORF">D3869_18055</name>
</gene>
<geneLocation type="plasmid" evidence="2">
    <name>p1</name>
</geneLocation>
<dbReference type="EMBL" id="CP032346">
    <property type="protein sequence ID" value="QCO17167.1"/>
    <property type="molecule type" value="Genomic_DNA"/>
</dbReference>
<keyword evidence="2" id="KW-0614">Plasmid</keyword>
<name>A0A4D8R3E9_AZOBR</name>
<feature type="region of interest" description="Disordered" evidence="1">
    <location>
        <begin position="1"/>
        <end position="22"/>
    </location>
</feature>
<evidence type="ECO:0000313" key="2">
    <source>
        <dbReference type="EMBL" id="QCO17167.1"/>
    </source>
</evidence>
<accession>A0A4D8R3E9</accession>
<evidence type="ECO:0000313" key="3">
    <source>
        <dbReference type="Proteomes" id="UP000298693"/>
    </source>
</evidence>
<proteinExistence type="predicted"/>